<evidence type="ECO:0000256" key="6">
    <source>
        <dbReference type="ARBA" id="ARBA00023136"/>
    </source>
</evidence>
<evidence type="ECO:0000256" key="4">
    <source>
        <dbReference type="ARBA" id="ARBA00022692"/>
    </source>
</evidence>
<keyword evidence="6 8" id="KW-0472">Membrane</keyword>
<evidence type="ECO:0000256" key="5">
    <source>
        <dbReference type="ARBA" id="ARBA00022989"/>
    </source>
</evidence>
<keyword evidence="10" id="KW-1185">Reference proteome</keyword>
<keyword evidence="7" id="KW-0813">Transport</keyword>
<gene>
    <name evidence="9" type="ORF">Pan265_23660</name>
</gene>
<dbReference type="GO" id="GO:0005886">
    <property type="term" value="C:plasma membrane"/>
    <property type="evidence" value="ECO:0007669"/>
    <property type="project" value="UniProtKB-SubCell"/>
</dbReference>
<evidence type="ECO:0000313" key="10">
    <source>
        <dbReference type="Proteomes" id="UP000320386"/>
    </source>
</evidence>
<sequence>MSRRSVTDLAPRVELLPLIDVIFLLLTYFIYSMTVMVHAELMPVELTPLEHGQAAESQPALSITLDRDGELFINREPIRLSDLAQNIADRLEEDPEMRVFLALEEDETTTTDRGPLLIRVVETLRQAGVQDLAVVGGQGN</sequence>
<dbReference type="RefSeq" id="WP_145446671.1">
    <property type="nucleotide sequence ID" value="NZ_CP036280.1"/>
</dbReference>
<evidence type="ECO:0000256" key="8">
    <source>
        <dbReference type="SAM" id="Phobius"/>
    </source>
</evidence>
<dbReference type="KEGG" id="mcad:Pan265_23660"/>
<evidence type="ECO:0000256" key="1">
    <source>
        <dbReference type="ARBA" id="ARBA00004162"/>
    </source>
</evidence>
<dbReference type="Gene3D" id="3.30.420.270">
    <property type="match status" value="1"/>
</dbReference>
<keyword evidence="3" id="KW-1003">Cell membrane</keyword>
<keyword evidence="4 7" id="KW-0812">Transmembrane</keyword>
<dbReference type="Pfam" id="PF02472">
    <property type="entry name" value="ExbD"/>
    <property type="match status" value="1"/>
</dbReference>
<protein>
    <submittedName>
        <fullName evidence="9">Biopolymer transport protein ExbD/TolR</fullName>
    </submittedName>
</protein>
<dbReference type="GO" id="GO:0015031">
    <property type="term" value="P:protein transport"/>
    <property type="evidence" value="ECO:0007669"/>
    <property type="project" value="UniProtKB-KW"/>
</dbReference>
<dbReference type="OrthoDB" id="9793581at2"/>
<dbReference type="Proteomes" id="UP000320386">
    <property type="component" value="Chromosome"/>
</dbReference>
<dbReference type="PANTHER" id="PTHR30558">
    <property type="entry name" value="EXBD MEMBRANE COMPONENT OF PMF-DRIVEN MACROMOLECULE IMPORT SYSTEM"/>
    <property type="match status" value="1"/>
</dbReference>
<evidence type="ECO:0000256" key="7">
    <source>
        <dbReference type="RuleBase" id="RU003879"/>
    </source>
</evidence>
<dbReference type="AlphaFoldDB" id="A0A518BZV1"/>
<accession>A0A518BZV1</accession>
<comment type="similarity">
    <text evidence="2 7">Belongs to the ExbD/TolR family.</text>
</comment>
<organism evidence="9 10">
    <name type="scientific">Mucisphaera calidilacus</name>
    <dbReference type="NCBI Taxonomy" id="2527982"/>
    <lineage>
        <taxon>Bacteria</taxon>
        <taxon>Pseudomonadati</taxon>
        <taxon>Planctomycetota</taxon>
        <taxon>Phycisphaerae</taxon>
        <taxon>Phycisphaerales</taxon>
        <taxon>Phycisphaeraceae</taxon>
        <taxon>Mucisphaera</taxon>
    </lineage>
</organism>
<dbReference type="GO" id="GO:0022857">
    <property type="term" value="F:transmembrane transporter activity"/>
    <property type="evidence" value="ECO:0007669"/>
    <property type="project" value="InterPro"/>
</dbReference>
<name>A0A518BZV1_9BACT</name>
<evidence type="ECO:0000256" key="2">
    <source>
        <dbReference type="ARBA" id="ARBA00005811"/>
    </source>
</evidence>
<evidence type="ECO:0000313" key="9">
    <source>
        <dbReference type="EMBL" id="QDU72500.1"/>
    </source>
</evidence>
<reference evidence="9 10" key="1">
    <citation type="submission" date="2019-02" db="EMBL/GenBank/DDBJ databases">
        <title>Deep-cultivation of Planctomycetes and their phenomic and genomic characterization uncovers novel biology.</title>
        <authorList>
            <person name="Wiegand S."/>
            <person name="Jogler M."/>
            <person name="Boedeker C."/>
            <person name="Pinto D."/>
            <person name="Vollmers J."/>
            <person name="Rivas-Marin E."/>
            <person name="Kohn T."/>
            <person name="Peeters S.H."/>
            <person name="Heuer A."/>
            <person name="Rast P."/>
            <person name="Oberbeckmann S."/>
            <person name="Bunk B."/>
            <person name="Jeske O."/>
            <person name="Meyerdierks A."/>
            <person name="Storesund J.E."/>
            <person name="Kallscheuer N."/>
            <person name="Luecker S."/>
            <person name="Lage O.M."/>
            <person name="Pohl T."/>
            <person name="Merkel B.J."/>
            <person name="Hornburger P."/>
            <person name="Mueller R.-W."/>
            <person name="Bruemmer F."/>
            <person name="Labrenz M."/>
            <person name="Spormann A.M."/>
            <person name="Op den Camp H."/>
            <person name="Overmann J."/>
            <person name="Amann R."/>
            <person name="Jetten M.S.M."/>
            <person name="Mascher T."/>
            <person name="Medema M.H."/>
            <person name="Devos D.P."/>
            <person name="Kaster A.-K."/>
            <person name="Ovreas L."/>
            <person name="Rohde M."/>
            <person name="Galperin M.Y."/>
            <person name="Jogler C."/>
        </authorList>
    </citation>
    <scope>NUCLEOTIDE SEQUENCE [LARGE SCALE GENOMIC DNA]</scope>
    <source>
        <strain evidence="9 10">Pan265</strain>
    </source>
</reference>
<proteinExistence type="inferred from homology"/>
<dbReference type="EMBL" id="CP036280">
    <property type="protein sequence ID" value="QDU72500.1"/>
    <property type="molecule type" value="Genomic_DNA"/>
</dbReference>
<evidence type="ECO:0000256" key="3">
    <source>
        <dbReference type="ARBA" id="ARBA00022475"/>
    </source>
</evidence>
<dbReference type="InterPro" id="IPR003400">
    <property type="entry name" value="ExbD"/>
</dbReference>
<dbReference type="PANTHER" id="PTHR30558:SF3">
    <property type="entry name" value="BIOPOLYMER TRANSPORT PROTEIN EXBD-RELATED"/>
    <property type="match status" value="1"/>
</dbReference>
<feature type="transmembrane region" description="Helical" evidence="8">
    <location>
        <begin position="15"/>
        <end position="37"/>
    </location>
</feature>
<comment type="subcellular location">
    <subcellularLocation>
        <location evidence="1">Cell membrane</location>
        <topology evidence="1">Single-pass membrane protein</topology>
    </subcellularLocation>
    <subcellularLocation>
        <location evidence="7">Cell membrane</location>
        <topology evidence="7">Single-pass type II membrane protein</topology>
    </subcellularLocation>
</comment>
<keyword evidence="5 8" id="KW-1133">Transmembrane helix</keyword>
<keyword evidence="7" id="KW-0653">Protein transport</keyword>